<dbReference type="EMBL" id="MZ868713">
    <property type="protein sequence ID" value="UAW53516.1"/>
    <property type="molecule type" value="Genomic_DNA"/>
</dbReference>
<dbReference type="Proteomes" id="UP000828763">
    <property type="component" value="Segment"/>
</dbReference>
<sequence length="54" mass="6243">MFPFRIIETRKPSRRGLSRQDRLTMIARSNVRLVKSSVLGESEEESNPCRPLTP</sequence>
<name>A0AAE8XMH5_9CAUD</name>
<protein>
    <submittedName>
        <fullName evidence="1">Uncharacterized protein</fullName>
    </submittedName>
</protein>
<accession>A0AAE8XMH5</accession>
<gene>
    <name evidence="1" type="ORF">psageK4e_068c</name>
</gene>
<evidence type="ECO:0000313" key="2">
    <source>
        <dbReference type="Proteomes" id="UP000828763"/>
    </source>
</evidence>
<evidence type="ECO:0000313" key="1">
    <source>
        <dbReference type="EMBL" id="UAW53516.1"/>
    </source>
</evidence>
<proteinExistence type="predicted"/>
<keyword evidence="2" id="KW-1185">Reference proteome</keyword>
<organism evidence="1 2">
    <name type="scientific">Pseudomonas phage psageK4e</name>
    <dbReference type="NCBI Taxonomy" id="2875723"/>
    <lineage>
        <taxon>Viruses</taxon>
        <taxon>Duplodnaviria</taxon>
        <taxon>Heunggongvirae</taxon>
        <taxon>Uroviricota</taxon>
        <taxon>Caudoviricetes</taxon>
        <taxon>Vandenendeviridae</taxon>
        <taxon>Gorskivirinae</taxon>
        <taxon>Otagovirus</taxon>
        <taxon>Otagovirus psagek4e</taxon>
    </lineage>
</organism>
<reference evidence="1 2" key="1">
    <citation type="submission" date="2021-08" db="EMBL/GenBank/DDBJ databases">
        <authorList>
            <person name="Martino G."/>
            <person name="Holtappels D."/>
            <person name="Wagemans J."/>
            <person name="Lavigne R."/>
            <person name="Turina M."/>
            <person name="Ciuffo M."/>
        </authorList>
    </citation>
    <scope>NUCLEOTIDE SEQUENCE [LARGE SCALE GENOMIC DNA]</scope>
</reference>